<organism evidence="1 2">
    <name type="scientific">Pistacia integerrima</name>
    <dbReference type="NCBI Taxonomy" id="434235"/>
    <lineage>
        <taxon>Eukaryota</taxon>
        <taxon>Viridiplantae</taxon>
        <taxon>Streptophyta</taxon>
        <taxon>Embryophyta</taxon>
        <taxon>Tracheophyta</taxon>
        <taxon>Spermatophyta</taxon>
        <taxon>Magnoliopsida</taxon>
        <taxon>eudicotyledons</taxon>
        <taxon>Gunneridae</taxon>
        <taxon>Pentapetalae</taxon>
        <taxon>rosids</taxon>
        <taxon>malvids</taxon>
        <taxon>Sapindales</taxon>
        <taxon>Anacardiaceae</taxon>
        <taxon>Pistacia</taxon>
    </lineage>
</organism>
<dbReference type="EMBL" id="CM047736">
    <property type="protein sequence ID" value="KAJ0054091.1"/>
    <property type="molecule type" value="Genomic_DNA"/>
</dbReference>
<name>A0ACC0ZMR8_9ROSI</name>
<evidence type="ECO:0000313" key="1">
    <source>
        <dbReference type="EMBL" id="KAJ0054091.1"/>
    </source>
</evidence>
<keyword evidence="2" id="KW-1185">Reference proteome</keyword>
<dbReference type="Proteomes" id="UP001163603">
    <property type="component" value="Chromosome 1"/>
</dbReference>
<evidence type="ECO:0000313" key="2">
    <source>
        <dbReference type="Proteomes" id="UP001163603"/>
    </source>
</evidence>
<protein>
    <submittedName>
        <fullName evidence="1">Uncharacterized protein</fullName>
    </submittedName>
</protein>
<gene>
    <name evidence="1" type="ORF">Pint_03155</name>
</gene>
<accession>A0ACC0ZMR8</accession>
<comment type="caution">
    <text evidence="1">The sequence shown here is derived from an EMBL/GenBank/DDBJ whole genome shotgun (WGS) entry which is preliminary data.</text>
</comment>
<proteinExistence type="predicted"/>
<reference evidence="2" key="1">
    <citation type="journal article" date="2023" name="G3 (Bethesda)">
        <title>Genome assembly and association tests identify interacting loci associated with vigor, precocity, and sex in interspecific pistachio rootstocks.</title>
        <authorList>
            <person name="Palmer W."/>
            <person name="Jacygrad E."/>
            <person name="Sagayaradj S."/>
            <person name="Cavanaugh K."/>
            <person name="Han R."/>
            <person name="Bertier L."/>
            <person name="Beede B."/>
            <person name="Kafkas S."/>
            <person name="Golino D."/>
            <person name="Preece J."/>
            <person name="Michelmore R."/>
        </authorList>
    </citation>
    <scope>NUCLEOTIDE SEQUENCE [LARGE SCALE GENOMIC DNA]</scope>
</reference>
<sequence length="328" mass="38523">MEGQQQTRKKGKNSAEMLDRLGDLPDSIIHHILSLMPTEYAVRTCVLSKKWRHHWTHVHSLNFKWDTFGGAYYSRPRYSRGRANKFERFVRHVLRCRQPFKLRRLKFHGSRNLRLRNRVFNYALLHRVKELVTDIYDFPPRFLESQTLRTLKVKPLYMLRLPSPFGFAALTTLQLERIRLASADIFSSCLKLEDLLLIDCSFGVAVEVFNISTPQLINLTISDLTVTDYDYWFKSNRRNKKLLVISAPSLKVLYLRGTYPLLLSMNKCKVLDKVSIQMCPPAYCRHNRDNWKQECISDIQRMAEELSHVKWLTISVDVCEESNKAKVV</sequence>